<reference evidence="2 3" key="1">
    <citation type="submission" date="2020-07" db="EMBL/GenBank/DDBJ databases">
        <authorList>
            <person name="Feng X."/>
        </authorList>
    </citation>
    <scope>NUCLEOTIDE SEQUENCE [LARGE SCALE GENOMIC DNA]</scope>
    <source>
        <strain evidence="2 3">JCM23202</strain>
    </source>
</reference>
<sequence length="343" mass="37747">MRSSAKTSTKIWTCFALVLTSITSAAETASPTPALAPSDRSIFTVTVENDFISNNDRLYTSGVRFANLLPEGKTLSLVDSTLGLFMKNDPSARHRYEVALGQQLFTPSDLDSDTLITDDRPYAAWLYAATGFTQIDNNVVDQVELSFGMVGPAALGEETQDLIHNFIDARIPNGWDNQLENEPTLQLVMQRSWLLLHEAETGPVQVDLMPFVGGIVGNVYTAANAGAAFSIGSKSKRSYGSPRLGLTLPGNGYFNSSPGAFSWQIFSSVNGAYMARNLFLDGNTFRDSPYSIVKKKTLAEYQIGVQIVWGYNRFSFVNITRSKEFESQDKAETYGAFSYSRAY</sequence>
<keyword evidence="1" id="KW-0732">Signal</keyword>
<name>A0A7X1E9G0_9BACT</name>
<evidence type="ECO:0000256" key="1">
    <source>
        <dbReference type="SAM" id="SignalP"/>
    </source>
</evidence>
<feature type="chain" id="PRO_5030509847" evidence="1">
    <location>
        <begin position="26"/>
        <end position="343"/>
    </location>
</feature>
<dbReference type="Pfam" id="PF09982">
    <property type="entry name" value="LpxR"/>
    <property type="match status" value="1"/>
</dbReference>
<organism evidence="2 3">
    <name type="scientific">Pelagicoccus albus</name>
    <dbReference type="NCBI Taxonomy" id="415222"/>
    <lineage>
        <taxon>Bacteria</taxon>
        <taxon>Pseudomonadati</taxon>
        <taxon>Verrucomicrobiota</taxon>
        <taxon>Opitutia</taxon>
        <taxon>Puniceicoccales</taxon>
        <taxon>Pelagicoccaceae</taxon>
        <taxon>Pelagicoccus</taxon>
    </lineage>
</organism>
<dbReference type="Gene3D" id="2.40.128.140">
    <property type="entry name" value="Outer membrane protein"/>
    <property type="match status" value="1"/>
</dbReference>
<evidence type="ECO:0000313" key="2">
    <source>
        <dbReference type="EMBL" id="MBC2607296.1"/>
    </source>
</evidence>
<dbReference type="EMBL" id="JACHVC010000012">
    <property type="protein sequence ID" value="MBC2607296.1"/>
    <property type="molecule type" value="Genomic_DNA"/>
</dbReference>
<gene>
    <name evidence="2" type="ORF">H5P27_14690</name>
</gene>
<dbReference type="InterPro" id="IPR018707">
    <property type="entry name" value="LpxR"/>
</dbReference>
<feature type="signal peptide" evidence="1">
    <location>
        <begin position="1"/>
        <end position="25"/>
    </location>
</feature>
<proteinExistence type="predicted"/>
<dbReference type="InterPro" id="IPR037107">
    <property type="entry name" value="Put_OMP_sf"/>
</dbReference>
<dbReference type="Proteomes" id="UP000526501">
    <property type="component" value="Unassembled WGS sequence"/>
</dbReference>
<dbReference type="AlphaFoldDB" id="A0A7X1E9G0"/>
<comment type="caution">
    <text evidence="2">The sequence shown here is derived from an EMBL/GenBank/DDBJ whole genome shotgun (WGS) entry which is preliminary data.</text>
</comment>
<protein>
    <submittedName>
        <fullName evidence="2">Lipid A deacylase LpxR family protein</fullName>
    </submittedName>
</protein>
<keyword evidence="3" id="KW-1185">Reference proteome</keyword>
<evidence type="ECO:0000313" key="3">
    <source>
        <dbReference type="Proteomes" id="UP000526501"/>
    </source>
</evidence>
<dbReference type="RefSeq" id="WP_185661146.1">
    <property type="nucleotide sequence ID" value="NZ_CAWPOO010000012.1"/>
</dbReference>
<accession>A0A7X1E9G0</accession>